<protein>
    <submittedName>
        <fullName evidence="2">Cytochrome c oxidase cbb3-type subunit 4</fullName>
    </submittedName>
</protein>
<keyword evidence="1" id="KW-0472">Membrane</keyword>
<dbReference type="Proteomes" id="UP000270626">
    <property type="component" value="Unassembled WGS sequence"/>
</dbReference>
<organism evidence="2 3">
    <name type="scientific">Azonexus fungiphilus</name>
    <dbReference type="NCBI Taxonomy" id="146940"/>
    <lineage>
        <taxon>Bacteria</taxon>
        <taxon>Pseudomonadati</taxon>
        <taxon>Pseudomonadota</taxon>
        <taxon>Betaproteobacteria</taxon>
        <taxon>Rhodocyclales</taxon>
        <taxon>Azonexaceae</taxon>
        <taxon>Azonexus</taxon>
    </lineage>
</organism>
<evidence type="ECO:0000313" key="3">
    <source>
        <dbReference type="Proteomes" id="UP000270626"/>
    </source>
</evidence>
<sequence>MDAGFFAPLFTLVAFFAFLGICAWAFDRNRDADFAAAAELPFNDPEAEAERRRALLLGR</sequence>
<evidence type="ECO:0000256" key="1">
    <source>
        <dbReference type="SAM" id="Phobius"/>
    </source>
</evidence>
<comment type="caution">
    <text evidence="2">The sequence shown here is derived from an EMBL/GenBank/DDBJ whole genome shotgun (WGS) entry which is preliminary data.</text>
</comment>
<dbReference type="RefSeq" id="WP_121458382.1">
    <property type="nucleotide sequence ID" value="NZ_RBXP01000015.1"/>
</dbReference>
<evidence type="ECO:0000313" key="2">
    <source>
        <dbReference type="EMBL" id="RKT58115.1"/>
    </source>
</evidence>
<name>A0A495WBA0_9RHOO</name>
<keyword evidence="3" id="KW-1185">Reference proteome</keyword>
<dbReference type="EMBL" id="RBXP01000015">
    <property type="protein sequence ID" value="RKT58115.1"/>
    <property type="molecule type" value="Genomic_DNA"/>
</dbReference>
<proteinExistence type="predicted"/>
<accession>A0A495WBA0</accession>
<feature type="transmembrane region" description="Helical" evidence="1">
    <location>
        <begin position="6"/>
        <end position="26"/>
    </location>
</feature>
<gene>
    <name evidence="2" type="ORF">DFR40_2057</name>
</gene>
<reference evidence="2 3" key="1">
    <citation type="submission" date="2018-10" db="EMBL/GenBank/DDBJ databases">
        <title>Genomic Encyclopedia of Type Strains, Phase IV (KMG-IV): sequencing the most valuable type-strain genomes for metagenomic binning, comparative biology and taxonomic classification.</title>
        <authorList>
            <person name="Goeker M."/>
        </authorList>
    </citation>
    <scope>NUCLEOTIDE SEQUENCE [LARGE SCALE GENOMIC DNA]</scope>
    <source>
        <strain evidence="2 3">DSM 23841</strain>
    </source>
</reference>
<keyword evidence="1" id="KW-1133">Transmembrane helix</keyword>
<dbReference type="AlphaFoldDB" id="A0A495WBA0"/>
<keyword evidence="1" id="KW-0812">Transmembrane</keyword>